<dbReference type="PANTHER" id="PTHR42759">
    <property type="entry name" value="MOXR FAMILY PROTEIN"/>
    <property type="match status" value="1"/>
</dbReference>
<dbReference type="HOGENOM" id="CLU_034716_2_2_7"/>
<accession>W4LEQ4</accession>
<dbReference type="Gene3D" id="3.40.50.300">
    <property type="entry name" value="P-loop containing nucleotide triphosphate hydrolases"/>
    <property type="match status" value="1"/>
</dbReference>
<comment type="similarity">
    <text evidence="3">Belongs to the MoxR family.</text>
</comment>
<dbReference type="GO" id="GO:0016887">
    <property type="term" value="F:ATP hydrolysis activity"/>
    <property type="evidence" value="ECO:0007669"/>
    <property type="project" value="InterPro"/>
</dbReference>
<evidence type="ECO:0000259" key="5">
    <source>
        <dbReference type="Pfam" id="PF17863"/>
    </source>
</evidence>
<keyword evidence="2" id="KW-0067">ATP-binding</keyword>
<evidence type="ECO:0000256" key="2">
    <source>
        <dbReference type="ARBA" id="ARBA00022840"/>
    </source>
</evidence>
<gene>
    <name evidence="6" type="ORF">ETSY1_26045</name>
</gene>
<feature type="domain" description="ATPase AAA-3" evidence="4">
    <location>
        <begin position="41"/>
        <end position="170"/>
    </location>
</feature>
<reference evidence="6 7" key="1">
    <citation type="journal article" date="2014" name="Nature">
        <title>An environmental bacterial taxon with a large and distinct metabolic repertoire.</title>
        <authorList>
            <person name="Wilson M.C."/>
            <person name="Mori T."/>
            <person name="Ruckert C."/>
            <person name="Uria A.R."/>
            <person name="Helf M.J."/>
            <person name="Takada K."/>
            <person name="Gernert C."/>
            <person name="Steffens U.A."/>
            <person name="Heycke N."/>
            <person name="Schmitt S."/>
            <person name="Rinke C."/>
            <person name="Helfrich E.J."/>
            <person name="Brachmann A.O."/>
            <person name="Gurgui C."/>
            <person name="Wakimoto T."/>
            <person name="Kracht M."/>
            <person name="Crusemann M."/>
            <person name="Hentschel U."/>
            <person name="Abe I."/>
            <person name="Matsunaga S."/>
            <person name="Kalinowski J."/>
            <person name="Takeyama H."/>
            <person name="Piel J."/>
        </authorList>
    </citation>
    <scope>NUCLEOTIDE SEQUENCE [LARGE SCALE GENOMIC DNA]</scope>
    <source>
        <strain evidence="7">TSY1</strain>
    </source>
</reference>
<protein>
    <submittedName>
        <fullName evidence="6">ATPase</fullName>
    </submittedName>
</protein>
<name>W4LEQ4_ENTF1</name>
<dbReference type="Pfam" id="PF07726">
    <property type="entry name" value="AAA_3"/>
    <property type="match status" value="1"/>
</dbReference>
<dbReference type="GO" id="GO:0005524">
    <property type="term" value="F:ATP binding"/>
    <property type="evidence" value="ECO:0007669"/>
    <property type="project" value="UniProtKB-KW"/>
</dbReference>
<dbReference type="FunFam" id="3.40.50.300:FF:000640">
    <property type="entry name" value="MoxR family ATPase"/>
    <property type="match status" value="1"/>
</dbReference>
<dbReference type="AlphaFoldDB" id="W4LEQ4"/>
<dbReference type="SUPFAM" id="SSF52540">
    <property type="entry name" value="P-loop containing nucleoside triphosphate hydrolases"/>
    <property type="match status" value="1"/>
</dbReference>
<evidence type="ECO:0000313" key="7">
    <source>
        <dbReference type="Proteomes" id="UP000019141"/>
    </source>
</evidence>
<dbReference type="InterPro" id="IPR050764">
    <property type="entry name" value="CbbQ/NirQ/NorQ/GpvN"/>
</dbReference>
<dbReference type="Gene3D" id="1.10.8.80">
    <property type="entry name" value="Magnesium chelatase subunit I, C-Terminal domain"/>
    <property type="match status" value="1"/>
</dbReference>
<dbReference type="PIRSF" id="PIRSF002849">
    <property type="entry name" value="AAA_ATPase_chaperone_MoxR_prd"/>
    <property type="match status" value="1"/>
</dbReference>
<dbReference type="PATRIC" id="fig|1429438.4.peg.4975"/>
<sequence>MQISEAAQQSRRLLNVLQQVVIGKETVLQHILLGIYSGGNVLIEDVPGVAKTLMARLIAQVTGLDFKRIQFTPDLLPGDITGGLIYNQKTSEFEFRPGPLFANLVLADEVNRAPPKTQAALLEVMQERQVTIEGTTHLMQAPFIVVATQNPIELEGTYPLPEAQLDRFMLRVRVGYPAPEEERRILAQRGARQRDQIDLQAEITAEQLLQLQHAVELVHTSEAIEAYIVSLTAATREHPHVQVGASPRGSLALYQLTRAFAMVQGRDFVLPDDVKAMAVPALAHRLLLKPELWVRGVQAEQVIQDIMARIEVPKADMPSEFAR</sequence>
<dbReference type="InterPro" id="IPR041628">
    <property type="entry name" value="ChlI/MoxR_AAA_lid"/>
</dbReference>
<dbReference type="EMBL" id="AZHW01000769">
    <property type="protein sequence ID" value="ETW96583.1"/>
    <property type="molecule type" value="Genomic_DNA"/>
</dbReference>
<dbReference type="CDD" id="cd00009">
    <property type="entry name" value="AAA"/>
    <property type="match status" value="1"/>
</dbReference>
<evidence type="ECO:0000256" key="1">
    <source>
        <dbReference type="ARBA" id="ARBA00022741"/>
    </source>
</evidence>
<keyword evidence="7" id="KW-1185">Reference proteome</keyword>
<proteinExistence type="inferred from homology"/>
<keyword evidence="1" id="KW-0547">Nucleotide-binding</keyword>
<dbReference type="Proteomes" id="UP000019141">
    <property type="component" value="Unassembled WGS sequence"/>
</dbReference>
<evidence type="ECO:0000259" key="4">
    <source>
        <dbReference type="Pfam" id="PF07726"/>
    </source>
</evidence>
<organism evidence="6 7">
    <name type="scientific">Entotheonella factor</name>
    <dbReference type="NCBI Taxonomy" id="1429438"/>
    <lineage>
        <taxon>Bacteria</taxon>
        <taxon>Pseudomonadati</taxon>
        <taxon>Nitrospinota/Tectimicrobiota group</taxon>
        <taxon>Candidatus Tectimicrobiota</taxon>
        <taxon>Candidatus Entotheonellia</taxon>
        <taxon>Candidatus Entotheonellales</taxon>
        <taxon>Candidatus Entotheonellaceae</taxon>
        <taxon>Candidatus Entotheonella</taxon>
    </lineage>
</organism>
<evidence type="ECO:0000313" key="6">
    <source>
        <dbReference type="EMBL" id="ETW96583.1"/>
    </source>
</evidence>
<dbReference type="PANTHER" id="PTHR42759:SF5">
    <property type="entry name" value="METHANOL DEHYDROGENASE REGULATOR"/>
    <property type="match status" value="1"/>
</dbReference>
<dbReference type="Pfam" id="PF17863">
    <property type="entry name" value="AAA_lid_2"/>
    <property type="match status" value="1"/>
</dbReference>
<evidence type="ECO:0000256" key="3">
    <source>
        <dbReference type="ARBA" id="ARBA00061607"/>
    </source>
</evidence>
<feature type="domain" description="ChlI/MoxR AAA lid" evidence="5">
    <location>
        <begin position="234"/>
        <end position="306"/>
    </location>
</feature>
<comment type="caution">
    <text evidence="6">The sequence shown here is derived from an EMBL/GenBank/DDBJ whole genome shotgun (WGS) entry which is preliminary data.</text>
</comment>
<dbReference type="InterPro" id="IPR011703">
    <property type="entry name" value="ATPase_AAA-3"/>
</dbReference>
<dbReference type="InterPro" id="IPR027417">
    <property type="entry name" value="P-loop_NTPase"/>
</dbReference>